<protein>
    <submittedName>
        <fullName evidence="1">Uncharacterized protein</fullName>
    </submittedName>
</protein>
<organism evidence="1 2">
    <name type="scientific">Ectobacillus ponti</name>
    <dbReference type="NCBI Taxonomy" id="2961894"/>
    <lineage>
        <taxon>Bacteria</taxon>
        <taxon>Bacillati</taxon>
        <taxon>Bacillota</taxon>
        <taxon>Bacilli</taxon>
        <taxon>Bacillales</taxon>
        <taxon>Bacillaceae</taxon>
        <taxon>Ectobacillus</taxon>
    </lineage>
</organism>
<dbReference type="AlphaFoldDB" id="A0AA42BUH5"/>
<evidence type="ECO:0000313" key="2">
    <source>
        <dbReference type="Proteomes" id="UP001156102"/>
    </source>
</evidence>
<evidence type="ECO:0000313" key="1">
    <source>
        <dbReference type="EMBL" id="MCP8970543.1"/>
    </source>
</evidence>
<dbReference type="EMBL" id="JANCLT010000012">
    <property type="protein sequence ID" value="MCP8970543.1"/>
    <property type="molecule type" value="Genomic_DNA"/>
</dbReference>
<proteinExistence type="predicted"/>
<reference evidence="1" key="1">
    <citation type="submission" date="2022-07" db="EMBL/GenBank/DDBJ databases">
        <authorList>
            <person name="Li W.-J."/>
            <person name="Deng Q.-Q."/>
        </authorList>
    </citation>
    <scope>NUCLEOTIDE SEQUENCE</scope>
    <source>
        <strain evidence="1">SYSU M60031</strain>
    </source>
</reference>
<dbReference type="RefSeq" id="WP_254760459.1">
    <property type="nucleotide sequence ID" value="NZ_JANCLT010000012.1"/>
</dbReference>
<comment type="caution">
    <text evidence="1">The sequence shown here is derived from an EMBL/GenBank/DDBJ whole genome shotgun (WGS) entry which is preliminary data.</text>
</comment>
<dbReference type="Proteomes" id="UP001156102">
    <property type="component" value="Unassembled WGS sequence"/>
</dbReference>
<name>A0AA42BUH5_9BACI</name>
<sequence length="68" mass="7806">MRPGVTKKGMIHLRRPTKLQLVKAVQALEARGWECCIPIRAVPRKERVVAPNARYECYMKKCNKGEVV</sequence>
<gene>
    <name evidence="1" type="ORF">NK662_18660</name>
</gene>
<accession>A0AA42BUH5</accession>
<keyword evidence="2" id="KW-1185">Reference proteome</keyword>